<evidence type="ECO:0000313" key="3">
    <source>
        <dbReference type="Proteomes" id="UP000542342"/>
    </source>
</evidence>
<feature type="region of interest" description="Disordered" evidence="1">
    <location>
        <begin position="47"/>
        <end position="116"/>
    </location>
</feature>
<evidence type="ECO:0000313" key="2">
    <source>
        <dbReference type="EMBL" id="MBA2227004.1"/>
    </source>
</evidence>
<dbReference type="RefSeq" id="WP_194538623.1">
    <property type="nucleotide sequence ID" value="NZ_JACEFB010000009.1"/>
</dbReference>
<reference evidence="2 3" key="1">
    <citation type="submission" date="2020-07" db="EMBL/GenBank/DDBJ databases">
        <title>Thermogemmata thermophila gen. nov., sp. nov., a novel moderate thermophilic planctomycete from a Kamchatka hot spring.</title>
        <authorList>
            <person name="Elcheninov A.G."/>
            <person name="Podosokorskaya O.A."/>
            <person name="Kovaleva O.L."/>
            <person name="Novikov A."/>
            <person name="Bonch-Osmolovskaya E.A."/>
            <person name="Toshchakov S.V."/>
            <person name="Kublanov I.V."/>
        </authorList>
    </citation>
    <scope>NUCLEOTIDE SEQUENCE [LARGE SCALE GENOMIC DNA]</scope>
    <source>
        <strain evidence="2 3">2918</strain>
    </source>
</reference>
<gene>
    <name evidence="2" type="ORF">H0921_12615</name>
</gene>
<name>A0A7V9ACG6_9BACT</name>
<protein>
    <submittedName>
        <fullName evidence="2">Uncharacterized protein</fullName>
    </submittedName>
</protein>
<dbReference type="EMBL" id="JACEFB010000009">
    <property type="protein sequence ID" value="MBA2227004.1"/>
    <property type="molecule type" value="Genomic_DNA"/>
</dbReference>
<comment type="caution">
    <text evidence="2">The sequence shown here is derived from an EMBL/GenBank/DDBJ whole genome shotgun (WGS) entry which is preliminary data.</text>
</comment>
<dbReference type="Proteomes" id="UP000542342">
    <property type="component" value="Unassembled WGS sequence"/>
</dbReference>
<dbReference type="AlphaFoldDB" id="A0A7V9ACG6"/>
<sequence length="116" mass="12825">MATSTAVCRHCHKCKVNRPRGLCWSCYYTPGVKEQYPSTSKYARRGVGNFNGNAPLPPLPTTAPPGSPEKLAVLEERTRRKQALFHPADARYPGDPRPLEYLRQHGLDASPPPQAA</sequence>
<feature type="compositionally biased region" description="Basic and acidic residues" evidence="1">
    <location>
        <begin position="88"/>
        <end position="106"/>
    </location>
</feature>
<feature type="compositionally biased region" description="Pro residues" evidence="1">
    <location>
        <begin position="55"/>
        <end position="67"/>
    </location>
</feature>
<organism evidence="2 3">
    <name type="scientific">Thermogemmata fonticola</name>
    <dbReference type="NCBI Taxonomy" id="2755323"/>
    <lineage>
        <taxon>Bacteria</taxon>
        <taxon>Pseudomonadati</taxon>
        <taxon>Planctomycetota</taxon>
        <taxon>Planctomycetia</taxon>
        <taxon>Gemmatales</taxon>
        <taxon>Gemmataceae</taxon>
        <taxon>Thermogemmata</taxon>
    </lineage>
</organism>
<evidence type="ECO:0000256" key="1">
    <source>
        <dbReference type="SAM" id="MobiDB-lite"/>
    </source>
</evidence>
<proteinExistence type="predicted"/>
<accession>A0A7V9ACG6</accession>
<keyword evidence="3" id="KW-1185">Reference proteome</keyword>